<dbReference type="OrthoDB" id="5901207at2759"/>
<evidence type="ECO:0000313" key="2">
    <source>
        <dbReference type="Proteomes" id="UP000242913"/>
    </source>
</evidence>
<dbReference type="Proteomes" id="UP000242913">
    <property type="component" value="Unassembled WGS sequence"/>
</dbReference>
<name>A0A238BVE4_9BILA</name>
<gene>
    <name evidence="1" type="ORF">X798_04356</name>
</gene>
<reference evidence="1 2" key="1">
    <citation type="submission" date="2015-12" db="EMBL/GenBank/DDBJ databases">
        <title>Draft genome of the nematode, Onchocerca flexuosa.</title>
        <authorList>
            <person name="Mitreva M."/>
        </authorList>
    </citation>
    <scope>NUCLEOTIDE SEQUENCE [LARGE SCALE GENOMIC DNA]</scope>
    <source>
        <strain evidence="1">Red Deer</strain>
    </source>
</reference>
<sequence length="73" mass="8263">MLIYKQKKTTGTLAELEAIIIERPLVDIEGIGVVLKLGDFLHLGSARRKQLIKENEWSRDNATATLKICKKKN</sequence>
<proteinExistence type="predicted"/>
<keyword evidence="2" id="KW-1185">Reference proteome</keyword>
<accession>A0A238BVE4</accession>
<dbReference type="AlphaFoldDB" id="A0A238BVE4"/>
<evidence type="ECO:0000313" key="1">
    <source>
        <dbReference type="EMBL" id="OZC08675.1"/>
    </source>
</evidence>
<organism evidence="1 2">
    <name type="scientific">Onchocerca flexuosa</name>
    <dbReference type="NCBI Taxonomy" id="387005"/>
    <lineage>
        <taxon>Eukaryota</taxon>
        <taxon>Metazoa</taxon>
        <taxon>Ecdysozoa</taxon>
        <taxon>Nematoda</taxon>
        <taxon>Chromadorea</taxon>
        <taxon>Rhabditida</taxon>
        <taxon>Spirurina</taxon>
        <taxon>Spiruromorpha</taxon>
        <taxon>Filarioidea</taxon>
        <taxon>Onchocercidae</taxon>
        <taxon>Onchocerca</taxon>
    </lineage>
</organism>
<dbReference type="EMBL" id="KZ270005">
    <property type="protein sequence ID" value="OZC08675.1"/>
    <property type="molecule type" value="Genomic_DNA"/>
</dbReference>
<protein>
    <submittedName>
        <fullName evidence="1">Uncharacterized protein</fullName>
    </submittedName>
</protein>